<accession>A0A8J7MDV4</accession>
<dbReference type="InterPro" id="IPR047112">
    <property type="entry name" value="RecG/Mfd"/>
</dbReference>
<dbReference type="GO" id="GO:0005737">
    <property type="term" value="C:cytoplasm"/>
    <property type="evidence" value="ECO:0007669"/>
    <property type="project" value="UniProtKB-SubCell"/>
</dbReference>
<keyword evidence="4 9" id="KW-0378">Hydrolase</keyword>
<dbReference type="HAMAP" id="MF_00969">
    <property type="entry name" value="TRCF"/>
    <property type="match status" value="1"/>
</dbReference>
<dbReference type="SMART" id="SM01058">
    <property type="entry name" value="CarD_TRCF"/>
    <property type="match status" value="1"/>
</dbReference>
<feature type="domain" description="Helicase C-terminal" evidence="12">
    <location>
        <begin position="728"/>
        <end position="881"/>
    </location>
</feature>
<dbReference type="Pfam" id="PF17757">
    <property type="entry name" value="UvrB_inter"/>
    <property type="match status" value="1"/>
</dbReference>
<keyword evidence="1 9" id="KW-0963">Cytoplasm</keyword>
<dbReference type="GO" id="GO:0003678">
    <property type="term" value="F:DNA helicase activity"/>
    <property type="evidence" value="ECO:0007669"/>
    <property type="project" value="TreeGrafter"/>
</dbReference>
<dbReference type="GO" id="GO:0005524">
    <property type="term" value="F:ATP binding"/>
    <property type="evidence" value="ECO:0007669"/>
    <property type="project" value="UniProtKB-UniRule"/>
</dbReference>
<proteinExistence type="inferred from homology"/>
<dbReference type="Proteomes" id="UP000624703">
    <property type="component" value="Unassembled WGS sequence"/>
</dbReference>
<organism evidence="13 14">
    <name type="scientific">Persicirhabdus sediminis</name>
    <dbReference type="NCBI Taxonomy" id="454144"/>
    <lineage>
        <taxon>Bacteria</taxon>
        <taxon>Pseudomonadati</taxon>
        <taxon>Verrucomicrobiota</taxon>
        <taxon>Verrucomicrobiia</taxon>
        <taxon>Verrucomicrobiales</taxon>
        <taxon>Verrucomicrobiaceae</taxon>
        <taxon>Persicirhabdus</taxon>
    </lineage>
</organism>
<comment type="subcellular location">
    <subcellularLocation>
        <location evidence="9">Cytoplasm</location>
    </subcellularLocation>
</comment>
<evidence type="ECO:0000256" key="2">
    <source>
        <dbReference type="ARBA" id="ARBA00022741"/>
    </source>
</evidence>
<keyword evidence="8 9" id="KW-0234">DNA repair</keyword>
<dbReference type="InterPro" id="IPR037235">
    <property type="entry name" value="TRCF-like_C_D7"/>
</dbReference>
<comment type="similarity">
    <text evidence="9">In the C-terminal section; belongs to the helicase family. RecG subfamily.</text>
</comment>
<dbReference type="NCBIfam" id="TIGR00580">
    <property type="entry name" value="mfd"/>
    <property type="match status" value="1"/>
</dbReference>
<dbReference type="GO" id="GO:0006355">
    <property type="term" value="P:regulation of DNA-templated transcription"/>
    <property type="evidence" value="ECO:0007669"/>
    <property type="project" value="UniProtKB-UniRule"/>
</dbReference>
<dbReference type="InterPro" id="IPR011545">
    <property type="entry name" value="DEAD/DEAH_box_helicase_dom"/>
</dbReference>
<dbReference type="Pfam" id="PF02559">
    <property type="entry name" value="CarD_TRCF_RID"/>
    <property type="match status" value="1"/>
</dbReference>
<evidence type="ECO:0000313" key="14">
    <source>
        <dbReference type="Proteomes" id="UP000624703"/>
    </source>
</evidence>
<evidence type="ECO:0000259" key="11">
    <source>
        <dbReference type="PROSITE" id="PS51192"/>
    </source>
</evidence>
<evidence type="ECO:0000256" key="8">
    <source>
        <dbReference type="ARBA" id="ARBA00023204"/>
    </source>
</evidence>
<dbReference type="SMART" id="SM00982">
    <property type="entry name" value="TRCF"/>
    <property type="match status" value="1"/>
</dbReference>
<dbReference type="Pfam" id="PF00270">
    <property type="entry name" value="DEAD"/>
    <property type="match status" value="1"/>
</dbReference>
<dbReference type="InterPro" id="IPR036101">
    <property type="entry name" value="CarD-like/TRCF_RID_sf"/>
</dbReference>
<keyword evidence="3 9" id="KW-0227">DNA damage</keyword>
<comment type="function">
    <text evidence="9">Couples transcription and DNA repair by recognizing RNA polymerase (RNAP) stalled at DNA lesions. Mediates ATP-dependent release of RNAP and its truncated transcript from the DNA, and recruitment of nucleotide excision repair machinery to the damaged site.</text>
</comment>
<dbReference type="SMART" id="SM00490">
    <property type="entry name" value="HELICc"/>
    <property type="match status" value="1"/>
</dbReference>
<dbReference type="GO" id="GO:0003684">
    <property type="term" value="F:damaged DNA binding"/>
    <property type="evidence" value="ECO:0007669"/>
    <property type="project" value="InterPro"/>
</dbReference>
<dbReference type="InterPro" id="IPR005118">
    <property type="entry name" value="TRCF_C"/>
</dbReference>
<sequence>MGSTISIVSKKPIQPHSPGIKKAQRIPAVRQLIDALENPAEIVELDCVADSGYAFILACIRLQEKFPSGRRVCFTHPHPRVRERLASELELWGIKATVVPDIPESNGEGEITAPEIAAERLASLQVLHSPDKLSAPTVFLFSPDALDSPAPVPESLSDGKIIIQLGDELPPEQLEKTLSSEQFEKVHQIHSRGQFARRGGILDVFPWQAEFPYRIEFFDTEVESIREFDLDSQVSRNKCQQAELVVTESQEMATLGDYLSDDDWVISAGDDIPARALAELSDGGTNAPEVIGSPLGHFDAGDFILQETRRHRFFQQIADWRSDDWQIFITFSRPAEQERFEELVDEDFFKNASLTPLIGELVQGFTMPDAKLAFLSSSELFGRYQTPQRRRKLTSQDHQRRNRGQLALEEVDYGDFVVHSEYGIGKFNGIAKDEDGYEEIHILYRDQTTLSVPLDQAHLLTRYVGIGGKTPQLSKIGTTSWGKTRQQAEKSIMDYAAQLLKIQAERNVEKSNPHDADNRWMYEFENSFHFELTPGQRDAIEDVKADMECAKAMDRLICGDVGFGKTEVAIRAAFKSATSGRQVALLCPTTVLAEQHWRTFRERMSDYPLRIELLNRFRKPAEVRETLKGLADGSVDIVIGTHRLISKDVSYKNLGLAIVDEEQRFGVKHKEQFKEIFRQIDVLTLSATPIPRTLYLSMMGARDMSTIDTPLPGKVPIHTSICGYDEAVIKQAIEKELKRGGQVYFLHNRVQTIEMVQKRLQELVPSATCVVGHGQMEKDQLEVVMKSFVQGEADILLATTIIESGIDIPNANTIIIDRADRFGLADLYQLRGRVGRAGGQAYAILLLPSDMIHGDARKRINAIQQYTALGSGFKIAMRDLEIRGAGNLLGTKQSGHIVSIGFDLYCQLLRQSIDRLRGGTVKQRVDVTLRADFLCFNEGDFLGSDPKSNLPCFIPGDYMPDARMRIAAYKELAECQDLRELKKLTARWKDRFGKPSVPVVRLLDTTRLKLIAARNRITSVEIRDQRLKLTRNGEYITLTGKRFPRLTETVASRKLDEAIDWLQKL</sequence>
<keyword evidence="2 9" id="KW-0547">Nucleotide-binding</keyword>
<keyword evidence="6 9" id="KW-0067">ATP-binding</keyword>
<dbReference type="PROSITE" id="PS51194">
    <property type="entry name" value="HELICASE_CTER"/>
    <property type="match status" value="1"/>
</dbReference>
<evidence type="ECO:0000313" key="13">
    <source>
        <dbReference type="EMBL" id="MBK1791451.1"/>
    </source>
</evidence>
<evidence type="ECO:0000256" key="10">
    <source>
        <dbReference type="SAM" id="MobiDB-lite"/>
    </source>
</evidence>
<keyword evidence="14" id="KW-1185">Reference proteome</keyword>
<dbReference type="InterPro" id="IPR014001">
    <property type="entry name" value="Helicase_ATP-bd"/>
</dbReference>
<feature type="domain" description="Helicase ATP-binding" evidence="11">
    <location>
        <begin position="546"/>
        <end position="707"/>
    </location>
</feature>
<evidence type="ECO:0000256" key="1">
    <source>
        <dbReference type="ARBA" id="ARBA00022490"/>
    </source>
</evidence>
<evidence type="ECO:0000256" key="5">
    <source>
        <dbReference type="ARBA" id="ARBA00022806"/>
    </source>
</evidence>
<gene>
    <name evidence="9 13" type="primary">mfd</name>
    <name evidence="13" type="ORF">JIN82_09835</name>
</gene>
<evidence type="ECO:0000256" key="7">
    <source>
        <dbReference type="ARBA" id="ARBA00023125"/>
    </source>
</evidence>
<dbReference type="InterPro" id="IPR001650">
    <property type="entry name" value="Helicase_C-like"/>
</dbReference>
<dbReference type="Pfam" id="PF00271">
    <property type="entry name" value="Helicase_C"/>
    <property type="match status" value="1"/>
</dbReference>
<keyword evidence="5" id="KW-0347">Helicase</keyword>
<dbReference type="PANTHER" id="PTHR47964">
    <property type="entry name" value="ATP-DEPENDENT DNA HELICASE HOMOLOG RECG, CHLOROPLASTIC"/>
    <property type="match status" value="1"/>
</dbReference>
<dbReference type="InterPro" id="IPR027417">
    <property type="entry name" value="P-loop_NTPase"/>
</dbReference>
<dbReference type="EC" id="3.6.4.-" evidence="9"/>
<evidence type="ECO:0000256" key="3">
    <source>
        <dbReference type="ARBA" id="ARBA00022763"/>
    </source>
</evidence>
<dbReference type="Gene3D" id="2.40.10.170">
    <property type="match status" value="1"/>
</dbReference>
<dbReference type="InterPro" id="IPR041471">
    <property type="entry name" value="UvrB_inter"/>
</dbReference>
<dbReference type="SMART" id="SM00487">
    <property type="entry name" value="DEXDc"/>
    <property type="match status" value="1"/>
</dbReference>
<evidence type="ECO:0000256" key="6">
    <source>
        <dbReference type="ARBA" id="ARBA00022840"/>
    </source>
</evidence>
<comment type="caution">
    <text evidence="13">The sequence shown here is derived from an EMBL/GenBank/DDBJ whole genome shotgun (WGS) entry which is preliminary data.</text>
</comment>
<dbReference type="GO" id="GO:0016787">
    <property type="term" value="F:hydrolase activity"/>
    <property type="evidence" value="ECO:0007669"/>
    <property type="project" value="UniProtKB-KW"/>
</dbReference>
<dbReference type="PROSITE" id="PS51192">
    <property type="entry name" value="HELICASE_ATP_BIND_1"/>
    <property type="match status" value="1"/>
</dbReference>
<name>A0A8J7MDV4_9BACT</name>
<dbReference type="InterPro" id="IPR003711">
    <property type="entry name" value="CarD-like/TRCF_RID"/>
</dbReference>
<dbReference type="SUPFAM" id="SSF52540">
    <property type="entry name" value="P-loop containing nucleoside triphosphate hydrolases"/>
    <property type="match status" value="3"/>
</dbReference>
<dbReference type="SUPFAM" id="SSF141259">
    <property type="entry name" value="CarD-like"/>
    <property type="match status" value="1"/>
</dbReference>
<dbReference type="SUPFAM" id="SSF143517">
    <property type="entry name" value="TRCF domain-like"/>
    <property type="match status" value="1"/>
</dbReference>
<dbReference type="Gene3D" id="3.30.2060.10">
    <property type="entry name" value="Penicillin-binding protein 1b domain"/>
    <property type="match status" value="1"/>
</dbReference>
<dbReference type="Gene3D" id="3.90.1150.50">
    <property type="entry name" value="Transcription-repair-coupling factor, D7 domain"/>
    <property type="match status" value="1"/>
</dbReference>
<dbReference type="CDD" id="cd17991">
    <property type="entry name" value="DEXHc_TRCF"/>
    <property type="match status" value="1"/>
</dbReference>
<keyword evidence="7 9" id="KW-0238">DNA-binding</keyword>
<dbReference type="InterPro" id="IPR004576">
    <property type="entry name" value="Mfd"/>
</dbReference>
<feature type="region of interest" description="Disordered" evidence="10">
    <location>
        <begin position="1"/>
        <end position="20"/>
    </location>
</feature>
<evidence type="ECO:0000259" key="12">
    <source>
        <dbReference type="PROSITE" id="PS51194"/>
    </source>
</evidence>
<evidence type="ECO:0000256" key="9">
    <source>
        <dbReference type="HAMAP-Rule" id="MF_00969"/>
    </source>
</evidence>
<protein>
    <recommendedName>
        <fullName evidence="9">Transcription-repair-coupling factor</fullName>
        <shortName evidence="9">TRCF</shortName>
        <ecNumber evidence="9">3.6.4.-</ecNumber>
    </recommendedName>
</protein>
<dbReference type="Gene3D" id="3.40.50.300">
    <property type="entry name" value="P-loop containing nucleotide triphosphate hydrolases"/>
    <property type="match status" value="2"/>
</dbReference>
<dbReference type="PANTHER" id="PTHR47964:SF1">
    <property type="entry name" value="ATP-DEPENDENT DNA HELICASE HOMOLOG RECG, CHLOROPLASTIC"/>
    <property type="match status" value="1"/>
</dbReference>
<dbReference type="Gene3D" id="3.40.50.11180">
    <property type="match status" value="1"/>
</dbReference>
<dbReference type="GO" id="GO:0000716">
    <property type="term" value="P:transcription-coupled nucleotide-excision repair, DNA damage recognition"/>
    <property type="evidence" value="ECO:0007669"/>
    <property type="project" value="UniProtKB-UniRule"/>
</dbReference>
<dbReference type="EMBL" id="JAENIM010000039">
    <property type="protein sequence ID" value="MBK1791451.1"/>
    <property type="molecule type" value="Genomic_DNA"/>
</dbReference>
<comment type="similarity">
    <text evidence="9">In the N-terminal section; belongs to the UvrB family.</text>
</comment>
<reference evidence="13" key="1">
    <citation type="submission" date="2021-01" db="EMBL/GenBank/DDBJ databases">
        <title>Modified the classification status of verrucomicrobia.</title>
        <authorList>
            <person name="Feng X."/>
        </authorList>
    </citation>
    <scope>NUCLEOTIDE SEQUENCE</scope>
    <source>
        <strain evidence="13">_KCTC 22039</strain>
    </source>
</reference>
<dbReference type="Pfam" id="PF03461">
    <property type="entry name" value="TRCF"/>
    <property type="match status" value="1"/>
</dbReference>
<dbReference type="AlphaFoldDB" id="A0A8J7MDV4"/>
<evidence type="ECO:0000256" key="4">
    <source>
        <dbReference type="ARBA" id="ARBA00022801"/>
    </source>
</evidence>